<dbReference type="PANTHER" id="PTHR13510">
    <property type="entry name" value="FYVE-FINGER-CONTAINING RAB5 EFFECTOR PROTEIN RABENOSYN-5-RELATED"/>
    <property type="match status" value="1"/>
</dbReference>
<dbReference type="SMART" id="SM00064">
    <property type="entry name" value="FYVE"/>
    <property type="match status" value="1"/>
</dbReference>
<evidence type="ECO:0000256" key="2">
    <source>
        <dbReference type="ARBA" id="ARBA00022771"/>
    </source>
</evidence>
<feature type="domain" description="FYVE-type" evidence="6">
    <location>
        <begin position="235"/>
        <end position="303"/>
    </location>
</feature>
<dbReference type="Proteomes" id="UP000285883">
    <property type="component" value="Unassembled WGS sequence"/>
</dbReference>
<feature type="compositionally biased region" description="Polar residues" evidence="5">
    <location>
        <begin position="424"/>
        <end position="453"/>
    </location>
</feature>
<feature type="region of interest" description="Disordered" evidence="5">
    <location>
        <begin position="423"/>
        <end position="453"/>
    </location>
</feature>
<evidence type="ECO:0000259" key="6">
    <source>
        <dbReference type="PROSITE" id="PS50178"/>
    </source>
</evidence>
<evidence type="ECO:0000313" key="7">
    <source>
        <dbReference type="EMBL" id="KAG2525109.1"/>
    </source>
</evidence>
<proteinExistence type="predicted"/>
<organism evidence="8 9">
    <name type="scientific">Phytophthora kernoviae</name>
    <dbReference type="NCBI Taxonomy" id="325452"/>
    <lineage>
        <taxon>Eukaryota</taxon>
        <taxon>Sar</taxon>
        <taxon>Stramenopiles</taxon>
        <taxon>Oomycota</taxon>
        <taxon>Peronosporomycetes</taxon>
        <taxon>Peronosporales</taxon>
        <taxon>Peronosporaceae</taxon>
        <taxon>Phytophthora</taxon>
    </lineage>
</organism>
<evidence type="ECO:0000313" key="9">
    <source>
        <dbReference type="Proteomes" id="UP000285883"/>
    </source>
</evidence>
<sequence>MTVPSSTFASVSLSSSQAAKLENMMKQQVQDAILARSAQLSKDPHPPLQSFRTFGRVQGNHRDIVDVHHAVNSADFLQQQKLMSPIVTNGAVLRTIRSTQDSYLGIKWLVENSFAGKRDYCFVEMVGYTINTDGKEIGFVALASVDVPECPDLSDTMKISRVRMKRTMLVIPTMDTPKVTSEIYVMGASEANDSSIIVNAQYRLNMAILNDVSIVIDSQNIAKETLAPQKNWVPDESRSTCTICSRSFNFMYRRRHHCRLCGDVICRTCYVTRSVPGVQEGFGCRPSEICQTKFCVRCVMSLRAIDKRRNKLSEQISKMLSIKMDASNVSDTEFDQGGSPYSPTSKLRGSSITYFKRGTNKKRTLDLDQLYNIPAPQSQAECDNKPSGVNTRATVAVGGVGAFAAHGEAGHLGSASSKFMRPSLSVNPSHSHSYRRLSQLSRHSSTRSLTDSQCDPAEEKVLLNIDMISHTVAI</sequence>
<dbReference type="InterPro" id="IPR013083">
    <property type="entry name" value="Znf_RING/FYVE/PHD"/>
</dbReference>
<protein>
    <recommendedName>
        <fullName evidence="6">FYVE-type domain-containing protein</fullName>
    </recommendedName>
</protein>
<dbReference type="Pfam" id="PF01363">
    <property type="entry name" value="FYVE"/>
    <property type="match status" value="1"/>
</dbReference>
<reference evidence="7" key="3">
    <citation type="submission" date="2020-06" db="EMBL/GenBank/DDBJ databases">
        <authorList>
            <person name="Studholme D.J."/>
        </authorList>
    </citation>
    <scope>NUCLEOTIDE SEQUENCE</scope>
    <source>
        <strain evidence="7">NZFS 2646</strain>
    </source>
</reference>
<dbReference type="InterPro" id="IPR000306">
    <property type="entry name" value="Znf_FYVE"/>
</dbReference>
<gene>
    <name evidence="8" type="ORF">BBI17_002402</name>
    <name evidence="7" type="ORF">JM16_004688</name>
</gene>
<keyword evidence="2 4" id="KW-0863">Zinc-finger</keyword>
<keyword evidence="1" id="KW-0479">Metal-binding</keyword>
<accession>A0A3R7JYL7</accession>
<dbReference type="Proteomes" id="UP000785171">
    <property type="component" value="Unassembled WGS sequence"/>
</dbReference>
<evidence type="ECO:0000256" key="5">
    <source>
        <dbReference type="SAM" id="MobiDB-lite"/>
    </source>
</evidence>
<dbReference type="PANTHER" id="PTHR13510:SF44">
    <property type="entry name" value="RABENOSYN-5"/>
    <property type="match status" value="1"/>
</dbReference>
<dbReference type="InterPro" id="IPR052727">
    <property type="entry name" value="Rab4/Rab5_effector"/>
</dbReference>
<evidence type="ECO:0000256" key="1">
    <source>
        <dbReference type="ARBA" id="ARBA00022723"/>
    </source>
</evidence>
<dbReference type="InterPro" id="IPR017455">
    <property type="entry name" value="Znf_FYVE-rel"/>
</dbReference>
<dbReference type="EMBL" id="JPWV03000098">
    <property type="protein sequence ID" value="KAG2525109.1"/>
    <property type="molecule type" value="Genomic_DNA"/>
</dbReference>
<dbReference type="EMBL" id="MAYM02000704">
    <property type="protein sequence ID" value="RLN36789.1"/>
    <property type="molecule type" value="Genomic_DNA"/>
</dbReference>
<keyword evidence="3" id="KW-0862">Zinc</keyword>
<comment type="caution">
    <text evidence="8">The sequence shown here is derived from an EMBL/GenBank/DDBJ whole genome shotgun (WGS) entry which is preliminary data.</text>
</comment>
<dbReference type="PROSITE" id="PS50178">
    <property type="entry name" value="ZF_FYVE"/>
    <property type="match status" value="1"/>
</dbReference>
<reference evidence="8 9" key="2">
    <citation type="submission" date="2018-07" db="EMBL/GenBank/DDBJ databases">
        <title>Genome sequencing of oomycete isolates from Chile give support for New Zealand origin for Phytophthora kernoviae and make available the first Nothophytophthora sp. genome.</title>
        <authorList>
            <person name="Studholme D.J."/>
            <person name="Sanfuentes E."/>
            <person name="Panda P."/>
            <person name="Hill R."/>
            <person name="Sambles C."/>
            <person name="Grant M."/>
            <person name="Williams N.M."/>
            <person name="Mcdougal R.L."/>
        </authorList>
    </citation>
    <scope>NUCLEOTIDE SEQUENCE [LARGE SCALE GENOMIC DNA]</scope>
    <source>
        <strain evidence="8">Chile2</strain>
    </source>
</reference>
<evidence type="ECO:0000256" key="4">
    <source>
        <dbReference type="PROSITE-ProRule" id="PRU00091"/>
    </source>
</evidence>
<dbReference type="AlphaFoldDB" id="A0A3R7JYL7"/>
<name>A0A3R7JYL7_9STRA</name>
<dbReference type="SUPFAM" id="SSF57903">
    <property type="entry name" value="FYVE/PHD zinc finger"/>
    <property type="match status" value="1"/>
</dbReference>
<dbReference type="GO" id="GO:0008270">
    <property type="term" value="F:zinc ion binding"/>
    <property type="evidence" value="ECO:0007669"/>
    <property type="project" value="UniProtKB-KW"/>
</dbReference>
<dbReference type="Gene3D" id="3.30.40.10">
    <property type="entry name" value="Zinc/RING finger domain, C3HC4 (zinc finger)"/>
    <property type="match status" value="1"/>
</dbReference>
<evidence type="ECO:0000256" key="3">
    <source>
        <dbReference type="ARBA" id="ARBA00022833"/>
    </source>
</evidence>
<dbReference type="InterPro" id="IPR011011">
    <property type="entry name" value="Znf_FYVE_PHD"/>
</dbReference>
<evidence type="ECO:0000313" key="8">
    <source>
        <dbReference type="EMBL" id="RLN36789.1"/>
    </source>
</evidence>
<reference evidence="7" key="1">
    <citation type="journal article" date="2015" name="Genom Data">
        <title>Genome sequences of six Phytophthora species associated with forests in New Zealand.</title>
        <authorList>
            <person name="Studholme D.J."/>
            <person name="McDougal R.L."/>
            <person name="Sambles C."/>
            <person name="Hansen E."/>
            <person name="Hardy G."/>
            <person name="Grant M."/>
            <person name="Ganley R.J."/>
            <person name="Williams N.M."/>
        </authorList>
    </citation>
    <scope>NUCLEOTIDE SEQUENCE</scope>
    <source>
        <strain evidence="7">NZFS 2646</strain>
    </source>
</reference>